<protein>
    <submittedName>
        <fullName evidence="1">Uncharacterized protein</fullName>
    </submittedName>
</protein>
<proteinExistence type="predicted"/>
<dbReference type="EMBL" id="WJXW01000014">
    <property type="protein sequence ID" value="KAF9730401.1"/>
    <property type="molecule type" value="Genomic_DNA"/>
</dbReference>
<organism evidence="1 2">
    <name type="scientific">Paraphaeosphaeria minitans</name>
    <dbReference type="NCBI Taxonomy" id="565426"/>
    <lineage>
        <taxon>Eukaryota</taxon>
        <taxon>Fungi</taxon>
        <taxon>Dikarya</taxon>
        <taxon>Ascomycota</taxon>
        <taxon>Pezizomycotina</taxon>
        <taxon>Dothideomycetes</taxon>
        <taxon>Pleosporomycetidae</taxon>
        <taxon>Pleosporales</taxon>
        <taxon>Massarineae</taxon>
        <taxon>Didymosphaeriaceae</taxon>
        <taxon>Paraphaeosphaeria</taxon>
    </lineage>
</organism>
<comment type="caution">
    <text evidence="1">The sequence shown here is derived from an EMBL/GenBank/DDBJ whole genome shotgun (WGS) entry which is preliminary data.</text>
</comment>
<reference evidence="1" key="1">
    <citation type="journal article" date="2020" name="Mol. Plant Microbe Interact.">
        <title>Genome Sequence of the Biocontrol Agent Coniothyrium minitans strain Conio (IMI 134523).</title>
        <authorList>
            <person name="Patel D."/>
            <person name="Shittu T.A."/>
            <person name="Baroncelli R."/>
            <person name="Muthumeenakshi S."/>
            <person name="Osborne T.H."/>
            <person name="Janganan T.K."/>
            <person name="Sreenivasaprasad S."/>
        </authorList>
    </citation>
    <scope>NUCLEOTIDE SEQUENCE</scope>
    <source>
        <strain evidence="1">Conio</strain>
    </source>
</reference>
<gene>
    <name evidence="1" type="ORF">PMIN01_11270</name>
</gene>
<accession>A0A9P6G775</accession>
<dbReference type="AlphaFoldDB" id="A0A9P6G775"/>
<dbReference type="Proteomes" id="UP000756921">
    <property type="component" value="Unassembled WGS sequence"/>
</dbReference>
<keyword evidence="2" id="KW-1185">Reference proteome</keyword>
<evidence type="ECO:0000313" key="1">
    <source>
        <dbReference type="EMBL" id="KAF9730401.1"/>
    </source>
</evidence>
<evidence type="ECO:0000313" key="2">
    <source>
        <dbReference type="Proteomes" id="UP000756921"/>
    </source>
</evidence>
<dbReference type="OrthoDB" id="3759180at2759"/>
<name>A0A9P6G775_9PLEO</name>
<sequence length="200" mass="23240">MPYHDLSFAQSLVKRHIHDLKTQAKSLFKRKSGLLDLPPSLSHYNDPPPNHWMGCCKTAITPQAATSPALHRVVISNPAEGFVPVKRLAGAHLEQIPYFAVCTCGLSHRAREYKPSVNQKWKNFPRIPKNEAAVGKFRRFVKHKDDGDVTLIEFKHIQCNKCYKYYDAYRWQHFVLHRDAVFHIDGRDEYGRWAEVHHKE</sequence>